<dbReference type="InterPro" id="IPR000425">
    <property type="entry name" value="MIP"/>
</dbReference>
<accession>A0A849SP23</accession>
<dbReference type="PRINTS" id="PR00783">
    <property type="entry name" value="MINTRINSICP"/>
</dbReference>
<evidence type="ECO:0000256" key="4">
    <source>
        <dbReference type="ARBA" id="ARBA00022989"/>
    </source>
</evidence>
<evidence type="ECO:0000313" key="9">
    <source>
        <dbReference type="Proteomes" id="UP000580839"/>
    </source>
</evidence>
<name>A0A849SP23_UNCEI</name>
<dbReference type="GO" id="GO:0015267">
    <property type="term" value="F:channel activity"/>
    <property type="evidence" value="ECO:0007669"/>
    <property type="project" value="InterPro"/>
</dbReference>
<feature type="transmembrane region" description="Helical" evidence="7">
    <location>
        <begin position="30"/>
        <end position="48"/>
    </location>
</feature>
<feature type="transmembrane region" description="Helical" evidence="7">
    <location>
        <begin position="120"/>
        <end position="141"/>
    </location>
</feature>
<gene>
    <name evidence="8" type="ORF">HOP12_15470</name>
</gene>
<feature type="transmembrane region" description="Helical" evidence="7">
    <location>
        <begin position="187"/>
        <end position="205"/>
    </location>
</feature>
<comment type="subcellular location">
    <subcellularLocation>
        <location evidence="1">Membrane</location>
        <topology evidence="1">Multi-pass membrane protein</topology>
    </subcellularLocation>
</comment>
<feature type="transmembrane region" description="Helical" evidence="7">
    <location>
        <begin position="148"/>
        <end position="167"/>
    </location>
</feature>
<feature type="transmembrane region" description="Helical" evidence="7">
    <location>
        <begin position="75"/>
        <end position="100"/>
    </location>
</feature>
<organism evidence="8 9">
    <name type="scientific">Eiseniibacteriota bacterium</name>
    <dbReference type="NCBI Taxonomy" id="2212470"/>
    <lineage>
        <taxon>Bacteria</taxon>
        <taxon>Candidatus Eiseniibacteriota</taxon>
    </lineage>
</organism>
<keyword evidence="4 7" id="KW-1133">Transmembrane helix</keyword>
<keyword evidence="3 6" id="KW-0812">Transmembrane</keyword>
<evidence type="ECO:0000256" key="5">
    <source>
        <dbReference type="ARBA" id="ARBA00023136"/>
    </source>
</evidence>
<dbReference type="EMBL" id="JABFRW010000201">
    <property type="protein sequence ID" value="NOT35543.1"/>
    <property type="molecule type" value="Genomic_DNA"/>
</dbReference>
<proteinExistence type="inferred from homology"/>
<dbReference type="PROSITE" id="PS00221">
    <property type="entry name" value="MIP"/>
    <property type="match status" value="1"/>
</dbReference>
<dbReference type="PANTHER" id="PTHR45724">
    <property type="entry name" value="AQUAPORIN NIP2-1"/>
    <property type="match status" value="1"/>
</dbReference>
<evidence type="ECO:0000256" key="6">
    <source>
        <dbReference type="RuleBase" id="RU000477"/>
    </source>
</evidence>
<comment type="caution">
    <text evidence="8">The sequence shown here is derived from an EMBL/GenBank/DDBJ whole genome shotgun (WGS) entry which is preliminary data.</text>
</comment>
<dbReference type="AlphaFoldDB" id="A0A849SP23"/>
<dbReference type="SUPFAM" id="SSF81338">
    <property type="entry name" value="Aquaporin-like"/>
    <property type="match status" value="1"/>
</dbReference>
<dbReference type="GO" id="GO:0016020">
    <property type="term" value="C:membrane"/>
    <property type="evidence" value="ECO:0007669"/>
    <property type="project" value="UniProtKB-SubCell"/>
</dbReference>
<evidence type="ECO:0000256" key="7">
    <source>
        <dbReference type="SAM" id="Phobius"/>
    </source>
</evidence>
<dbReference type="InterPro" id="IPR023271">
    <property type="entry name" value="Aquaporin-like"/>
</dbReference>
<dbReference type="Proteomes" id="UP000580839">
    <property type="component" value="Unassembled WGS sequence"/>
</dbReference>
<keyword evidence="2 6" id="KW-0813">Transport</keyword>
<evidence type="ECO:0000256" key="3">
    <source>
        <dbReference type="ARBA" id="ARBA00022692"/>
    </source>
</evidence>
<evidence type="ECO:0000256" key="1">
    <source>
        <dbReference type="ARBA" id="ARBA00004141"/>
    </source>
</evidence>
<sequence>MISACAFTTLLEYPGSPWHAAIPNGDLRRALIGAAMGLTAIALIYSPFGRRSGAHMNPSVTLAFLRLGRIAPRDAAAYIAAQFAGGTLGVLASAALFGPWLASPEVHYVVTVPGPLGTGAAFATEFGMSFGLMALVLNVNASPRLMRWTGVFAGVTVALYIALLAPLSGMSINPARTFASAVPAHTWSAWWLYVLAPPLGMLAAAEGFRRTHAAPEAGCAKFHHAPGRSCIFCEHQHGASPVSAAGAVSRPAFIPTSRFD</sequence>
<keyword evidence="5 7" id="KW-0472">Membrane</keyword>
<evidence type="ECO:0000256" key="2">
    <source>
        <dbReference type="ARBA" id="ARBA00022448"/>
    </source>
</evidence>
<evidence type="ECO:0000313" key="8">
    <source>
        <dbReference type="EMBL" id="NOT35543.1"/>
    </source>
</evidence>
<dbReference type="Gene3D" id="1.20.1080.10">
    <property type="entry name" value="Glycerol uptake facilitator protein"/>
    <property type="match status" value="1"/>
</dbReference>
<dbReference type="PANTHER" id="PTHR45724:SF13">
    <property type="entry name" value="AQUAPORIN NIP1-1-RELATED"/>
    <property type="match status" value="1"/>
</dbReference>
<dbReference type="InterPro" id="IPR034294">
    <property type="entry name" value="Aquaporin_transptr"/>
</dbReference>
<protein>
    <submittedName>
        <fullName evidence="8">Aquaporin family protein</fullName>
    </submittedName>
</protein>
<reference evidence="8 9" key="1">
    <citation type="submission" date="2020-04" db="EMBL/GenBank/DDBJ databases">
        <title>Metagenomic profiling of ammonia- and methane-oxidizing microorganisms in a Dutch drinking water treatment plant.</title>
        <authorList>
            <person name="Poghosyan L."/>
            <person name="Leucker S."/>
        </authorList>
    </citation>
    <scope>NUCLEOTIDE SEQUENCE [LARGE SCALE GENOMIC DNA]</scope>
    <source>
        <strain evidence="8">S-RSF-IL-03</strain>
    </source>
</reference>
<comment type="similarity">
    <text evidence="6">Belongs to the MIP/aquaporin (TC 1.A.8) family.</text>
</comment>
<dbReference type="Pfam" id="PF00230">
    <property type="entry name" value="MIP"/>
    <property type="match status" value="1"/>
</dbReference>
<dbReference type="InterPro" id="IPR022357">
    <property type="entry name" value="MIP_CS"/>
</dbReference>